<evidence type="ECO:0000313" key="2">
    <source>
        <dbReference type="EMBL" id="ABF87136.1"/>
    </source>
</evidence>
<feature type="region of interest" description="Disordered" evidence="1">
    <location>
        <begin position="1"/>
        <end position="27"/>
    </location>
</feature>
<organism evidence="2 3">
    <name type="scientific">Myxococcus xanthus (strain DK1622)</name>
    <dbReference type="NCBI Taxonomy" id="246197"/>
    <lineage>
        <taxon>Bacteria</taxon>
        <taxon>Pseudomonadati</taxon>
        <taxon>Myxococcota</taxon>
        <taxon>Myxococcia</taxon>
        <taxon>Myxococcales</taxon>
        <taxon>Cystobacterineae</taxon>
        <taxon>Myxococcaceae</taxon>
        <taxon>Myxococcus</taxon>
    </lineage>
</organism>
<name>Q1DBG1_MYXXD</name>
<dbReference type="EnsemblBacteria" id="ABF87136">
    <property type="protein sequence ID" value="ABF87136"/>
    <property type="gene ID" value="MXAN_1761"/>
</dbReference>
<evidence type="ECO:0000313" key="3">
    <source>
        <dbReference type="Proteomes" id="UP000002402"/>
    </source>
</evidence>
<dbReference type="EMBL" id="CP000113">
    <property type="protein sequence ID" value="ABF87136.1"/>
    <property type="molecule type" value="Genomic_DNA"/>
</dbReference>
<reference evidence="2 3" key="1">
    <citation type="journal article" date="2006" name="Proc. Natl. Acad. Sci. U.S.A.">
        <title>Evolution of sensory complexity recorded in a myxobacterial genome.</title>
        <authorList>
            <person name="Goldman B.S."/>
            <person name="Nierman W.C."/>
            <person name="Kaiser D."/>
            <person name="Slater S.C."/>
            <person name="Durkin A.S."/>
            <person name="Eisen J.A."/>
            <person name="Ronning C.M."/>
            <person name="Barbazuk W.B."/>
            <person name="Blanchard M."/>
            <person name="Field C."/>
            <person name="Halling C."/>
            <person name="Hinkle G."/>
            <person name="Iartchuk O."/>
            <person name="Kim H.S."/>
            <person name="Mackenzie C."/>
            <person name="Madupu R."/>
            <person name="Miller N."/>
            <person name="Shvartsbeyn A."/>
            <person name="Sullivan S.A."/>
            <person name="Vaudin M."/>
            <person name="Wiegand R."/>
            <person name="Kaplan H.B."/>
        </authorList>
    </citation>
    <scope>NUCLEOTIDE SEQUENCE [LARGE SCALE GENOMIC DNA]</scope>
    <source>
        <strain evidence="3">DK1622</strain>
    </source>
</reference>
<keyword evidence="3" id="KW-1185">Reference proteome</keyword>
<gene>
    <name evidence="2" type="ordered locus">MXAN_1761</name>
</gene>
<protein>
    <submittedName>
        <fullName evidence="2">Uncharacterized protein</fullName>
    </submittedName>
</protein>
<dbReference type="Proteomes" id="UP000002402">
    <property type="component" value="Chromosome"/>
</dbReference>
<accession>Q1DBG1</accession>
<dbReference type="HOGENOM" id="CLU_2917802_0_0_7"/>
<dbReference type="KEGG" id="mxa:MXAN_1761"/>
<dbReference type="AlphaFoldDB" id="Q1DBG1"/>
<sequence>MQALRTLEFAGDQYPIPTSTQTPLEPRTAAASAARWAACTSSSATLAEAARGIALLTKLVG</sequence>
<evidence type="ECO:0000256" key="1">
    <source>
        <dbReference type="SAM" id="MobiDB-lite"/>
    </source>
</evidence>
<proteinExistence type="predicted"/>